<protein>
    <submittedName>
        <fullName evidence="2">Uncharacterized protein</fullName>
    </submittedName>
</protein>
<keyword evidence="3" id="KW-1185">Reference proteome</keyword>
<dbReference type="Proteomes" id="UP001385951">
    <property type="component" value="Unassembled WGS sequence"/>
</dbReference>
<dbReference type="AlphaFoldDB" id="A0AAW0GX35"/>
<evidence type="ECO:0000313" key="3">
    <source>
        <dbReference type="Proteomes" id="UP001385951"/>
    </source>
</evidence>
<evidence type="ECO:0000256" key="1">
    <source>
        <dbReference type="SAM" id="MobiDB-lite"/>
    </source>
</evidence>
<evidence type="ECO:0000313" key="2">
    <source>
        <dbReference type="EMBL" id="KAK7694255.1"/>
    </source>
</evidence>
<reference evidence="2 3" key="1">
    <citation type="submission" date="2022-09" db="EMBL/GenBank/DDBJ databases">
        <authorList>
            <person name="Palmer J.M."/>
        </authorList>
    </citation>
    <scope>NUCLEOTIDE SEQUENCE [LARGE SCALE GENOMIC DNA]</scope>
    <source>
        <strain evidence="2 3">DSM 7382</strain>
    </source>
</reference>
<feature type="compositionally biased region" description="Gly residues" evidence="1">
    <location>
        <begin position="99"/>
        <end position="113"/>
    </location>
</feature>
<organism evidence="2 3">
    <name type="scientific">Cerrena zonata</name>
    <dbReference type="NCBI Taxonomy" id="2478898"/>
    <lineage>
        <taxon>Eukaryota</taxon>
        <taxon>Fungi</taxon>
        <taxon>Dikarya</taxon>
        <taxon>Basidiomycota</taxon>
        <taxon>Agaricomycotina</taxon>
        <taxon>Agaricomycetes</taxon>
        <taxon>Polyporales</taxon>
        <taxon>Cerrenaceae</taxon>
        <taxon>Cerrena</taxon>
    </lineage>
</organism>
<proteinExistence type="predicted"/>
<feature type="region of interest" description="Disordered" evidence="1">
    <location>
        <begin position="33"/>
        <end position="142"/>
    </location>
</feature>
<name>A0AAW0GX35_9APHY</name>
<accession>A0AAW0GX35</accession>
<feature type="compositionally biased region" description="Low complexity" evidence="1">
    <location>
        <begin position="87"/>
        <end position="98"/>
    </location>
</feature>
<dbReference type="EMBL" id="JASBNA010000002">
    <property type="protein sequence ID" value="KAK7694255.1"/>
    <property type="molecule type" value="Genomic_DNA"/>
</dbReference>
<gene>
    <name evidence="2" type="ORF">QCA50_001435</name>
</gene>
<comment type="caution">
    <text evidence="2">The sequence shown here is derived from an EMBL/GenBank/DDBJ whole genome shotgun (WGS) entry which is preliminary data.</text>
</comment>
<sequence>MTSSVNVRLLGKLSKRLCNCGSQFDLIFRDYPPADYRGRPMSPPPSSRYADYPPRAGSSEAPPPRYRRRSQSPPARSGAGIHDSGYAPSSTGATYSGSTAGGFAGNSYSGGGAPATSRGGTTTRDYPPTRARENESGNYRRP</sequence>